<sequence>MLSAFGPDGSSIWACWCRGTSHAHNNVPTSYARVKRMTVEKQQKLKETALKLLSCCETDTDHASLIKYSLKQNISSY</sequence>
<protein>
    <submittedName>
        <fullName evidence="1">Uncharacterized protein</fullName>
    </submittedName>
</protein>
<proteinExistence type="predicted"/>
<keyword evidence="2" id="KW-1185">Reference proteome</keyword>
<dbReference type="EMBL" id="JBBNAF010000010">
    <property type="protein sequence ID" value="KAK9108256.1"/>
    <property type="molecule type" value="Genomic_DNA"/>
</dbReference>
<organism evidence="1 2">
    <name type="scientific">Stephania yunnanensis</name>
    <dbReference type="NCBI Taxonomy" id="152371"/>
    <lineage>
        <taxon>Eukaryota</taxon>
        <taxon>Viridiplantae</taxon>
        <taxon>Streptophyta</taxon>
        <taxon>Embryophyta</taxon>
        <taxon>Tracheophyta</taxon>
        <taxon>Spermatophyta</taxon>
        <taxon>Magnoliopsida</taxon>
        <taxon>Ranunculales</taxon>
        <taxon>Menispermaceae</taxon>
        <taxon>Menispermoideae</taxon>
        <taxon>Cissampelideae</taxon>
        <taxon>Stephania</taxon>
    </lineage>
</organism>
<evidence type="ECO:0000313" key="1">
    <source>
        <dbReference type="EMBL" id="KAK9108256.1"/>
    </source>
</evidence>
<dbReference type="Proteomes" id="UP001420932">
    <property type="component" value="Unassembled WGS sequence"/>
</dbReference>
<dbReference type="AlphaFoldDB" id="A0AAP0I420"/>
<reference evidence="1 2" key="1">
    <citation type="submission" date="2024-01" db="EMBL/GenBank/DDBJ databases">
        <title>Genome assemblies of Stephania.</title>
        <authorList>
            <person name="Yang L."/>
        </authorList>
    </citation>
    <scope>NUCLEOTIDE SEQUENCE [LARGE SCALE GENOMIC DNA]</scope>
    <source>
        <strain evidence="1">YNDBR</strain>
        <tissue evidence="1">Leaf</tissue>
    </source>
</reference>
<gene>
    <name evidence="1" type="ORF">Syun_024267</name>
</gene>
<name>A0AAP0I420_9MAGN</name>
<accession>A0AAP0I420</accession>
<evidence type="ECO:0000313" key="2">
    <source>
        <dbReference type="Proteomes" id="UP001420932"/>
    </source>
</evidence>
<comment type="caution">
    <text evidence="1">The sequence shown here is derived from an EMBL/GenBank/DDBJ whole genome shotgun (WGS) entry which is preliminary data.</text>
</comment>